<keyword evidence="2" id="KW-0472">Membrane</keyword>
<dbReference type="EMBL" id="JBHSFZ010000005">
    <property type="protein sequence ID" value="MFC4593402.1"/>
    <property type="molecule type" value="Genomic_DNA"/>
</dbReference>
<evidence type="ECO:0000256" key="2">
    <source>
        <dbReference type="SAM" id="Phobius"/>
    </source>
</evidence>
<keyword evidence="2" id="KW-0812">Transmembrane</keyword>
<reference evidence="5" key="1">
    <citation type="journal article" date="2019" name="Int. J. Syst. Evol. Microbiol.">
        <title>The Global Catalogue of Microorganisms (GCM) 10K type strain sequencing project: providing services to taxonomists for standard genome sequencing and annotation.</title>
        <authorList>
            <consortium name="The Broad Institute Genomics Platform"/>
            <consortium name="The Broad Institute Genome Sequencing Center for Infectious Disease"/>
            <person name="Wu L."/>
            <person name="Ma J."/>
        </authorList>
    </citation>
    <scope>NUCLEOTIDE SEQUENCE [LARGE SCALE GENOMIC DNA]</scope>
    <source>
        <strain evidence="5">NBRC 103632</strain>
    </source>
</reference>
<dbReference type="Pfam" id="PF03544">
    <property type="entry name" value="TonB_C"/>
    <property type="match status" value="1"/>
</dbReference>
<accession>A0ABV9EUR4</accession>
<keyword evidence="2" id="KW-1133">Transmembrane helix</keyword>
<dbReference type="InterPro" id="IPR037682">
    <property type="entry name" value="TonB_C"/>
</dbReference>
<name>A0ABV9EUR4_9SPHN</name>
<feature type="region of interest" description="Disordered" evidence="1">
    <location>
        <begin position="63"/>
        <end position="94"/>
    </location>
</feature>
<evidence type="ECO:0000259" key="3">
    <source>
        <dbReference type="Pfam" id="PF03544"/>
    </source>
</evidence>
<comment type="caution">
    <text evidence="4">The sequence shown here is derived from an EMBL/GenBank/DDBJ whole genome shotgun (WGS) entry which is preliminary data.</text>
</comment>
<protein>
    <submittedName>
        <fullName evidence="4">Energy transducer TonB</fullName>
    </submittedName>
</protein>
<dbReference type="Proteomes" id="UP001595957">
    <property type="component" value="Unassembled WGS sequence"/>
</dbReference>
<proteinExistence type="predicted"/>
<feature type="compositionally biased region" description="Basic and acidic residues" evidence="1">
    <location>
        <begin position="63"/>
        <end position="76"/>
    </location>
</feature>
<organism evidence="4 5">
    <name type="scientific">Sphingobium tyrosinilyticum</name>
    <dbReference type="NCBI Taxonomy" id="2715436"/>
    <lineage>
        <taxon>Bacteria</taxon>
        <taxon>Pseudomonadati</taxon>
        <taxon>Pseudomonadota</taxon>
        <taxon>Alphaproteobacteria</taxon>
        <taxon>Sphingomonadales</taxon>
        <taxon>Sphingomonadaceae</taxon>
        <taxon>Sphingobium</taxon>
    </lineage>
</organism>
<gene>
    <name evidence="4" type="ORF">ACFO3E_04220</name>
</gene>
<sequence>MRSNWAQRWPGRGKIAPALAALIVNLVIGYALIMGLRATPLLRAVDDARLTLFDLKPLVEEKPEPVKPAKVRETSREGGATPAPRPRATEEDVARLPLVAPVPVIVVPAPASPAAAPPAGAVDGLGSGGGGAGSGSGSGGSGDGTGAGTGTGAGDGGAFSRARQTGGRFRNSDFPDWLRGAGRVKIGVRYAIGPSGHVDQCEIIEKSGYAEVDAMTCRIIMERYRFRPARDPDGYAVTEVREEDYRWRVR</sequence>
<evidence type="ECO:0000313" key="5">
    <source>
        <dbReference type="Proteomes" id="UP001595957"/>
    </source>
</evidence>
<feature type="region of interest" description="Disordered" evidence="1">
    <location>
        <begin position="116"/>
        <end position="174"/>
    </location>
</feature>
<evidence type="ECO:0000313" key="4">
    <source>
        <dbReference type="EMBL" id="MFC4593402.1"/>
    </source>
</evidence>
<dbReference type="SUPFAM" id="SSF74653">
    <property type="entry name" value="TolA/TonB C-terminal domain"/>
    <property type="match status" value="1"/>
</dbReference>
<feature type="compositionally biased region" description="Gly residues" evidence="1">
    <location>
        <begin position="123"/>
        <end position="157"/>
    </location>
</feature>
<evidence type="ECO:0000256" key="1">
    <source>
        <dbReference type="SAM" id="MobiDB-lite"/>
    </source>
</evidence>
<feature type="transmembrane region" description="Helical" evidence="2">
    <location>
        <begin position="15"/>
        <end position="33"/>
    </location>
</feature>
<keyword evidence="5" id="KW-1185">Reference proteome</keyword>
<dbReference type="RefSeq" id="WP_066524803.1">
    <property type="nucleotide sequence ID" value="NZ_JBHSFZ010000005.1"/>
</dbReference>
<feature type="domain" description="TonB C-terminal" evidence="3">
    <location>
        <begin position="186"/>
        <end position="231"/>
    </location>
</feature>